<organism evidence="1 2">
    <name type="scientific">Exophiala oligosperma</name>
    <dbReference type="NCBI Taxonomy" id="215243"/>
    <lineage>
        <taxon>Eukaryota</taxon>
        <taxon>Fungi</taxon>
        <taxon>Dikarya</taxon>
        <taxon>Ascomycota</taxon>
        <taxon>Pezizomycotina</taxon>
        <taxon>Eurotiomycetes</taxon>
        <taxon>Chaetothyriomycetidae</taxon>
        <taxon>Chaetothyriales</taxon>
        <taxon>Herpotrichiellaceae</taxon>
        <taxon>Exophiala</taxon>
    </lineage>
</organism>
<dbReference type="InterPro" id="IPR036390">
    <property type="entry name" value="WH_DNA-bd_sf"/>
</dbReference>
<dbReference type="AlphaFoldDB" id="A0A0D2DKL7"/>
<keyword evidence="2" id="KW-1185">Reference proteome</keyword>
<dbReference type="InterPro" id="IPR021660">
    <property type="entry name" value="DUF3253"/>
</dbReference>
<name>A0A0D2DKL7_9EURO</name>
<dbReference type="OrthoDB" id="2563170at2759"/>
<protein>
    <recommendedName>
        <fullName evidence="3">S-adenosylmethionine tRNA ribosyltransferase</fullName>
    </recommendedName>
</protein>
<dbReference type="EMBL" id="KN847335">
    <property type="protein sequence ID" value="KIW43483.1"/>
    <property type="molecule type" value="Genomic_DNA"/>
</dbReference>
<dbReference type="VEuPathDB" id="FungiDB:PV06_04582"/>
<proteinExistence type="predicted"/>
<reference evidence="1 2" key="1">
    <citation type="submission" date="2015-01" db="EMBL/GenBank/DDBJ databases">
        <title>The Genome Sequence of Exophiala oligosperma CBS72588.</title>
        <authorList>
            <consortium name="The Broad Institute Genomics Platform"/>
            <person name="Cuomo C."/>
            <person name="de Hoog S."/>
            <person name="Gorbushina A."/>
            <person name="Stielow B."/>
            <person name="Teixiera M."/>
            <person name="Abouelleil A."/>
            <person name="Chapman S.B."/>
            <person name="Priest M."/>
            <person name="Young S.K."/>
            <person name="Wortman J."/>
            <person name="Nusbaum C."/>
            <person name="Birren B."/>
        </authorList>
    </citation>
    <scope>NUCLEOTIDE SEQUENCE [LARGE SCALE GENOMIC DNA]</scope>
    <source>
        <strain evidence="1 2">CBS 72588</strain>
    </source>
</reference>
<dbReference type="GeneID" id="27356656"/>
<dbReference type="Pfam" id="PF11625">
    <property type="entry name" value="DUF3253"/>
    <property type="match status" value="1"/>
</dbReference>
<gene>
    <name evidence="1" type="ORF">PV06_04582</name>
</gene>
<evidence type="ECO:0008006" key="3">
    <source>
        <dbReference type="Google" id="ProtNLM"/>
    </source>
</evidence>
<dbReference type="HOGENOM" id="CLU_136716_0_0_1"/>
<dbReference type="Proteomes" id="UP000053342">
    <property type="component" value="Unassembled WGS sequence"/>
</dbReference>
<dbReference type="RefSeq" id="XP_016263699.1">
    <property type="nucleotide sequence ID" value="XM_016405493.1"/>
</dbReference>
<evidence type="ECO:0000313" key="1">
    <source>
        <dbReference type="EMBL" id="KIW43483.1"/>
    </source>
</evidence>
<sequence>MVDTADPGSTKEKQEITFDLSVVFSQHVEHREYPKTLCPSEIARSLSRADLARLGTSDWHDLMPRLREMAFEARDRGEVQVLQRGQVIPPGRGMDDVKGPIRIRKAV</sequence>
<dbReference type="Gene3D" id="1.10.10.10">
    <property type="entry name" value="Winged helix-like DNA-binding domain superfamily/Winged helix DNA-binding domain"/>
    <property type="match status" value="1"/>
</dbReference>
<accession>A0A0D2DKL7</accession>
<dbReference type="SUPFAM" id="SSF46785">
    <property type="entry name" value="Winged helix' DNA-binding domain"/>
    <property type="match status" value="1"/>
</dbReference>
<evidence type="ECO:0000313" key="2">
    <source>
        <dbReference type="Proteomes" id="UP000053342"/>
    </source>
</evidence>
<dbReference type="InterPro" id="IPR036388">
    <property type="entry name" value="WH-like_DNA-bd_sf"/>
</dbReference>